<proteinExistence type="predicted"/>
<evidence type="ECO:0000256" key="1">
    <source>
        <dbReference type="PROSITE-ProRule" id="PRU00723"/>
    </source>
</evidence>
<dbReference type="AlphaFoldDB" id="A0AAV7WG85"/>
<feature type="compositionally biased region" description="Acidic residues" evidence="2">
    <location>
        <begin position="32"/>
        <end position="47"/>
    </location>
</feature>
<sequence length="502" mass="54198">MASTRVRLGKRKGTDPDLVQLLKLVLAKLGDGDSDGGDVPSEGDDGEGGPSRPRRAHVAPRAAFPPVKHRGKKQLPAVQQTSVIQATPLPPPPTVDRVPLGAPISTSVTGVNPVPQPIEVIEVPDPALGVDAMLADIRRSLAVLAAPNAGLPVHASHSTQGVTPVGGTASVMGRSEQNPPGVSQDPTTQALLEVSQMLSKLSAPPAPPPPPTTPWASESFQSSVQDLKRQVEALATARVVPSLQVSSASPCVSLASGSLNQTPQVEKEHGKSSEQSVSATKPLASAEGSGVDTLLSRPGKLAAHVAPEIKEKIWKGEFVDIFSLVRAKRREAETKEKDTKSSAFGEKKQKIEENITNWLFGYNVFMSVMLEKKPESGTAMIFYANKILKAHHTYGGNNWLEYDRDFRWAKVEDPAIGWDQTEVHVWLECVNNKLPTKQPFRAQYANDKKGSCWAFNRKTCSRPAGTCKFRHSCSFCGHPSHPEFKCLKRSRDKVKDGSKPNV</sequence>
<feature type="region of interest" description="Disordered" evidence="2">
    <location>
        <begin position="29"/>
        <end position="78"/>
    </location>
</feature>
<feature type="compositionally biased region" description="Pro residues" evidence="2">
    <location>
        <begin position="204"/>
        <end position="213"/>
    </location>
</feature>
<dbReference type="Proteomes" id="UP001066276">
    <property type="component" value="Chromosome 1_1"/>
</dbReference>
<evidence type="ECO:0000259" key="3">
    <source>
        <dbReference type="PROSITE" id="PS50103"/>
    </source>
</evidence>
<dbReference type="InterPro" id="IPR000571">
    <property type="entry name" value="Znf_CCCH"/>
</dbReference>
<dbReference type="PROSITE" id="PS50103">
    <property type="entry name" value="ZF_C3H1"/>
    <property type="match status" value="1"/>
</dbReference>
<feature type="zinc finger region" description="C3H1-type" evidence="1">
    <location>
        <begin position="446"/>
        <end position="474"/>
    </location>
</feature>
<feature type="region of interest" description="Disordered" evidence="2">
    <location>
        <begin position="255"/>
        <end position="284"/>
    </location>
</feature>
<dbReference type="PANTHER" id="PTHR35558">
    <property type="entry name" value="SGNH_HYDRO DOMAIN-CONTAINING PROTEIN"/>
    <property type="match status" value="1"/>
</dbReference>
<keyword evidence="1" id="KW-0479">Metal-binding</keyword>
<organism evidence="4 5">
    <name type="scientific">Pleurodeles waltl</name>
    <name type="common">Iberian ribbed newt</name>
    <dbReference type="NCBI Taxonomy" id="8319"/>
    <lineage>
        <taxon>Eukaryota</taxon>
        <taxon>Metazoa</taxon>
        <taxon>Chordata</taxon>
        <taxon>Craniata</taxon>
        <taxon>Vertebrata</taxon>
        <taxon>Euteleostomi</taxon>
        <taxon>Amphibia</taxon>
        <taxon>Batrachia</taxon>
        <taxon>Caudata</taxon>
        <taxon>Salamandroidea</taxon>
        <taxon>Salamandridae</taxon>
        <taxon>Pleurodelinae</taxon>
        <taxon>Pleurodeles</taxon>
    </lineage>
</organism>
<protein>
    <recommendedName>
        <fullName evidence="3">C3H1-type domain-containing protein</fullName>
    </recommendedName>
</protein>
<keyword evidence="1" id="KW-0862">Zinc</keyword>
<keyword evidence="5" id="KW-1185">Reference proteome</keyword>
<feature type="domain" description="C3H1-type" evidence="3">
    <location>
        <begin position="446"/>
        <end position="474"/>
    </location>
</feature>
<name>A0AAV7WG85_PLEWA</name>
<dbReference type="GO" id="GO:0008270">
    <property type="term" value="F:zinc ion binding"/>
    <property type="evidence" value="ECO:0007669"/>
    <property type="project" value="UniProtKB-KW"/>
</dbReference>
<feature type="compositionally biased region" description="Polar residues" evidence="2">
    <location>
        <begin position="255"/>
        <end position="264"/>
    </location>
</feature>
<gene>
    <name evidence="4" type="ORF">NDU88_000691</name>
</gene>
<reference evidence="4" key="1">
    <citation type="journal article" date="2022" name="bioRxiv">
        <title>Sequencing and chromosome-scale assembly of the giantPleurodeles waltlgenome.</title>
        <authorList>
            <person name="Brown T."/>
            <person name="Elewa A."/>
            <person name="Iarovenko S."/>
            <person name="Subramanian E."/>
            <person name="Araus A.J."/>
            <person name="Petzold A."/>
            <person name="Susuki M."/>
            <person name="Suzuki K.-i.T."/>
            <person name="Hayashi T."/>
            <person name="Toyoda A."/>
            <person name="Oliveira C."/>
            <person name="Osipova E."/>
            <person name="Leigh N.D."/>
            <person name="Simon A."/>
            <person name="Yun M.H."/>
        </authorList>
    </citation>
    <scope>NUCLEOTIDE SEQUENCE</scope>
    <source>
        <strain evidence="4">20211129_DDA</strain>
        <tissue evidence="4">Liver</tissue>
    </source>
</reference>
<comment type="caution">
    <text evidence="4">The sequence shown here is derived from an EMBL/GenBank/DDBJ whole genome shotgun (WGS) entry which is preliminary data.</text>
</comment>
<evidence type="ECO:0000256" key="2">
    <source>
        <dbReference type="SAM" id="MobiDB-lite"/>
    </source>
</evidence>
<evidence type="ECO:0000313" key="5">
    <source>
        <dbReference type="Proteomes" id="UP001066276"/>
    </source>
</evidence>
<accession>A0AAV7WG85</accession>
<dbReference type="PANTHER" id="PTHR35558:SF1">
    <property type="entry name" value="ENDONUCLEASE_EXONUCLEASE_PHOSPHATASE DOMAIN-CONTAINING PROTEIN"/>
    <property type="match status" value="1"/>
</dbReference>
<keyword evidence="1" id="KW-0863">Zinc-finger</keyword>
<evidence type="ECO:0000313" key="4">
    <source>
        <dbReference type="EMBL" id="KAJ1213052.1"/>
    </source>
</evidence>
<dbReference type="EMBL" id="JANPWB010000001">
    <property type="protein sequence ID" value="KAJ1213052.1"/>
    <property type="molecule type" value="Genomic_DNA"/>
</dbReference>
<feature type="region of interest" description="Disordered" evidence="2">
    <location>
        <begin position="198"/>
        <end position="221"/>
    </location>
</feature>